<sequence>MSKFFDPRECTKKVKLNQINAVAMERGGGLVDPRKPVQFTTRGRALMYTQLIHMEPPNMSTHVYTVPSFLANYRPATNPSTRRQVMKSENRKLAEEHWTSTNAGAKFESRFPGISPRHFLGHTRALTRSQATLLFRLTTGHVQLRQHLHRLQLVDSPGCEHCGREHESVSHFLLRCSRYANERHEHIATRGPDFLRLSFLLHAPGARTPLCDYIKATGRFSDLVR</sequence>
<dbReference type="Proteomes" id="UP000030108">
    <property type="component" value="Unassembled WGS sequence"/>
</dbReference>
<dbReference type="GO" id="GO:0003964">
    <property type="term" value="F:RNA-directed DNA polymerase activity"/>
    <property type="evidence" value="ECO:0007669"/>
    <property type="project" value="UniProtKB-KW"/>
</dbReference>
<name>X8JIR2_9AGAM</name>
<keyword evidence="1" id="KW-0548">Nucleotidyltransferase</keyword>
<keyword evidence="1" id="KW-0695">RNA-directed DNA polymerase</keyword>
<protein>
    <submittedName>
        <fullName evidence="1">Reverse transcriptase from transposon X-element protein, putative</fullName>
    </submittedName>
</protein>
<reference evidence="2" key="1">
    <citation type="journal article" date="2014" name="Genome Announc.">
        <title>Draft genome sequence of the plant-pathogenic soil fungus Rhizoctonia solani anastomosis group 3 strain Rhs1AP.</title>
        <authorList>
            <person name="Cubeta M.A."/>
            <person name="Thomas E."/>
            <person name="Dean R.A."/>
            <person name="Jabaji S."/>
            <person name="Neate S.M."/>
            <person name="Tavantzis S."/>
            <person name="Toda T."/>
            <person name="Vilgalys R."/>
            <person name="Bharathan N."/>
            <person name="Fedorova-Abrams N."/>
            <person name="Pakala S.B."/>
            <person name="Pakala S.M."/>
            <person name="Zafar N."/>
            <person name="Joardar V."/>
            <person name="Losada L."/>
            <person name="Nierman W.C."/>
        </authorList>
    </citation>
    <scope>NUCLEOTIDE SEQUENCE [LARGE SCALE GENOMIC DNA]</scope>
    <source>
        <strain evidence="2">AG-3</strain>
    </source>
</reference>
<dbReference type="EMBL" id="JATN01000317">
    <property type="protein sequence ID" value="EUC62853.1"/>
    <property type="molecule type" value="Genomic_DNA"/>
</dbReference>
<keyword evidence="1" id="KW-0808">Transferase</keyword>
<feature type="non-terminal residue" evidence="1">
    <location>
        <position position="225"/>
    </location>
</feature>
<accession>X8JIR2</accession>
<evidence type="ECO:0000313" key="2">
    <source>
        <dbReference type="Proteomes" id="UP000030108"/>
    </source>
</evidence>
<proteinExistence type="predicted"/>
<organism evidence="1 2">
    <name type="scientific">Rhizoctonia solani AG-3 Rhs1AP</name>
    <dbReference type="NCBI Taxonomy" id="1086054"/>
    <lineage>
        <taxon>Eukaryota</taxon>
        <taxon>Fungi</taxon>
        <taxon>Dikarya</taxon>
        <taxon>Basidiomycota</taxon>
        <taxon>Agaricomycotina</taxon>
        <taxon>Agaricomycetes</taxon>
        <taxon>Cantharellales</taxon>
        <taxon>Ceratobasidiaceae</taxon>
        <taxon>Rhizoctonia</taxon>
    </lineage>
</organism>
<dbReference type="AlphaFoldDB" id="X8JIR2"/>
<gene>
    <name evidence="1" type="ORF">RSOL_459520</name>
</gene>
<evidence type="ECO:0000313" key="1">
    <source>
        <dbReference type="EMBL" id="EUC62853.1"/>
    </source>
</evidence>
<comment type="caution">
    <text evidence="1">The sequence shown here is derived from an EMBL/GenBank/DDBJ whole genome shotgun (WGS) entry which is preliminary data.</text>
</comment>